<proteinExistence type="predicted"/>
<dbReference type="VEuPathDB" id="FungiDB:PHYBLDRAFT_147935"/>
<sequence>MTIQGCAISSRPTRMDENLATAQGHIVSVNKILTVKDGVIHVLITVKSGIISVINSSARSPLHRSY</sequence>
<dbReference type="RefSeq" id="XP_018289478.1">
    <property type="nucleotide sequence ID" value="XM_018431977.1"/>
</dbReference>
<organism evidence="1 2">
    <name type="scientific">Phycomyces blakesleeanus (strain ATCC 8743b / DSM 1359 / FGSC 10004 / NBRC 33097 / NRRL 1555)</name>
    <dbReference type="NCBI Taxonomy" id="763407"/>
    <lineage>
        <taxon>Eukaryota</taxon>
        <taxon>Fungi</taxon>
        <taxon>Fungi incertae sedis</taxon>
        <taxon>Mucoromycota</taxon>
        <taxon>Mucoromycotina</taxon>
        <taxon>Mucoromycetes</taxon>
        <taxon>Mucorales</taxon>
        <taxon>Phycomycetaceae</taxon>
        <taxon>Phycomyces</taxon>
    </lineage>
</organism>
<keyword evidence="2" id="KW-1185">Reference proteome</keyword>
<dbReference type="GeneID" id="28992883"/>
<evidence type="ECO:0000313" key="2">
    <source>
        <dbReference type="Proteomes" id="UP000077315"/>
    </source>
</evidence>
<reference evidence="2" key="1">
    <citation type="submission" date="2015-06" db="EMBL/GenBank/DDBJ databases">
        <title>Expansion of signal transduction pathways in fungi by whole-genome duplication.</title>
        <authorList>
            <consortium name="DOE Joint Genome Institute"/>
            <person name="Corrochano L.M."/>
            <person name="Kuo A."/>
            <person name="Marcet-Houben M."/>
            <person name="Polaino S."/>
            <person name="Salamov A."/>
            <person name="Villalobos J.M."/>
            <person name="Alvarez M.I."/>
            <person name="Avalos J."/>
            <person name="Benito E.P."/>
            <person name="Benoit I."/>
            <person name="Burger G."/>
            <person name="Camino L.P."/>
            <person name="Canovas D."/>
            <person name="Cerda-Olmedo E."/>
            <person name="Cheng J.-F."/>
            <person name="Dominguez A."/>
            <person name="Elias M."/>
            <person name="Eslava A.P."/>
            <person name="Glaser F."/>
            <person name="Grimwood J."/>
            <person name="Gutierrez G."/>
            <person name="Heitman J."/>
            <person name="Henrissat B."/>
            <person name="Iturriaga E.A."/>
            <person name="Lang B.F."/>
            <person name="Lavin J.L."/>
            <person name="Lee S."/>
            <person name="Li W."/>
            <person name="Lindquist E."/>
            <person name="Lopez-Garcia S."/>
            <person name="Luque E.M."/>
            <person name="Marcos A.T."/>
            <person name="Martin J."/>
            <person name="McCluskey K."/>
            <person name="Medina H.R."/>
            <person name="Miralles-Duran A."/>
            <person name="Miyazaki A."/>
            <person name="Munoz-Torres E."/>
            <person name="Oguiza J.A."/>
            <person name="Ohm R."/>
            <person name="Olmedo M."/>
            <person name="Orejas M."/>
            <person name="Ortiz-Castellanos L."/>
            <person name="Pisabarro A.G."/>
            <person name="Rodriguez-Romero J."/>
            <person name="Ruiz-Herrera J."/>
            <person name="Ruiz-Vazquez R."/>
            <person name="Sanz C."/>
            <person name="Schackwitz W."/>
            <person name="Schmutz J."/>
            <person name="Shahriari M."/>
            <person name="Shelest E."/>
            <person name="Silva-Franco F."/>
            <person name="Soanes D."/>
            <person name="Syed K."/>
            <person name="Tagua V.G."/>
            <person name="Talbot N.J."/>
            <person name="Thon M."/>
            <person name="De vries R.P."/>
            <person name="Wiebenga A."/>
            <person name="Yadav J.S."/>
            <person name="Braun E.L."/>
            <person name="Baker S."/>
            <person name="Garre V."/>
            <person name="Horwitz B."/>
            <person name="Torres-Martinez S."/>
            <person name="Idnurm A."/>
            <person name="Herrera-Estrella A."/>
            <person name="Gabaldon T."/>
            <person name="Grigoriev I.V."/>
        </authorList>
    </citation>
    <scope>NUCLEOTIDE SEQUENCE [LARGE SCALE GENOMIC DNA]</scope>
    <source>
        <strain evidence="2">NRRL 1555(-)</strain>
    </source>
</reference>
<protein>
    <submittedName>
        <fullName evidence="1">Uncharacterized protein</fullName>
    </submittedName>
</protein>
<evidence type="ECO:0000313" key="1">
    <source>
        <dbReference type="EMBL" id="OAD71438.1"/>
    </source>
</evidence>
<dbReference type="InParanoid" id="A0A167LZW8"/>
<gene>
    <name evidence="1" type="ORF">PHYBLDRAFT_147935</name>
</gene>
<dbReference type="Proteomes" id="UP000077315">
    <property type="component" value="Unassembled WGS sequence"/>
</dbReference>
<dbReference type="AlphaFoldDB" id="A0A167LZW8"/>
<dbReference type="EMBL" id="KV440986">
    <property type="protein sequence ID" value="OAD71438.1"/>
    <property type="molecule type" value="Genomic_DNA"/>
</dbReference>
<name>A0A167LZW8_PHYB8</name>
<accession>A0A167LZW8</accession>